<evidence type="ECO:0000256" key="2">
    <source>
        <dbReference type="SAM" id="MobiDB-lite"/>
    </source>
</evidence>
<evidence type="ECO:0000256" key="1">
    <source>
        <dbReference type="SAM" id="Coils"/>
    </source>
</evidence>
<proteinExistence type="predicted"/>
<evidence type="ECO:0000313" key="4">
    <source>
        <dbReference type="Proteomes" id="UP000701801"/>
    </source>
</evidence>
<organism evidence="3 4">
    <name type="scientific">Hymenoscyphus albidus</name>
    <dbReference type="NCBI Taxonomy" id="595503"/>
    <lineage>
        <taxon>Eukaryota</taxon>
        <taxon>Fungi</taxon>
        <taxon>Dikarya</taxon>
        <taxon>Ascomycota</taxon>
        <taxon>Pezizomycotina</taxon>
        <taxon>Leotiomycetes</taxon>
        <taxon>Helotiales</taxon>
        <taxon>Helotiaceae</taxon>
        <taxon>Hymenoscyphus</taxon>
    </lineage>
</organism>
<dbReference type="AlphaFoldDB" id="A0A9N9LIB7"/>
<dbReference type="Proteomes" id="UP000701801">
    <property type="component" value="Unassembled WGS sequence"/>
</dbReference>
<evidence type="ECO:0000313" key="3">
    <source>
        <dbReference type="EMBL" id="CAG8976010.1"/>
    </source>
</evidence>
<feature type="compositionally biased region" description="Low complexity" evidence="2">
    <location>
        <begin position="197"/>
        <end position="215"/>
    </location>
</feature>
<protein>
    <submittedName>
        <fullName evidence="3">Uncharacterized protein</fullName>
    </submittedName>
</protein>
<name>A0A9N9LIB7_9HELO</name>
<keyword evidence="4" id="KW-1185">Reference proteome</keyword>
<reference evidence="3" key="1">
    <citation type="submission" date="2021-07" db="EMBL/GenBank/DDBJ databases">
        <authorList>
            <person name="Durling M."/>
        </authorList>
    </citation>
    <scope>NUCLEOTIDE SEQUENCE</scope>
</reference>
<sequence>MPWSPLGWLRRNLSSCGPQNSEGEFKQVVTVYCSTDRKIFKRTNVVIDTGNEGPSLVTDEVMRHVHGVPKGLPGIVTVFNGEAMEVGREVELEFSGGENDRLFKETFRHVPYIPGGYGMNLSHDFYLKWCPGRVPPVLMIRNGRETKEQKRRRKEREQIRELEREELARQQEEERQAYHQELEEIRYVRKTKRNSSRDSSTVRDSSSGSVDYHTG</sequence>
<gene>
    <name evidence="3" type="ORF">HYALB_00007537</name>
</gene>
<keyword evidence="1" id="KW-0175">Coiled coil</keyword>
<comment type="caution">
    <text evidence="3">The sequence shown here is derived from an EMBL/GenBank/DDBJ whole genome shotgun (WGS) entry which is preliminary data.</text>
</comment>
<feature type="region of interest" description="Disordered" evidence="2">
    <location>
        <begin position="188"/>
        <end position="215"/>
    </location>
</feature>
<feature type="coiled-coil region" evidence="1">
    <location>
        <begin position="145"/>
        <end position="188"/>
    </location>
</feature>
<dbReference type="OrthoDB" id="3548909at2759"/>
<accession>A0A9N9LIB7</accession>
<dbReference type="EMBL" id="CAJVRM010000160">
    <property type="protein sequence ID" value="CAG8976010.1"/>
    <property type="molecule type" value="Genomic_DNA"/>
</dbReference>